<dbReference type="Pfam" id="PF00645">
    <property type="entry name" value="zf-PARP"/>
    <property type="match status" value="1"/>
</dbReference>
<keyword evidence="5" id="KW-0539">Nucleus</keyword>
<feature type="compositionally biased region" description="Basic and acidic residues" evidence="6">
    <location>
        <begin position="86"/>
        <end position="101"/>
    </location>
</feature>
<evidence type="ECO:0000256" key="3">
    <source>
        <dbReference type="ARBA" id="ARBA00022771"/>
    </source>
</evidence>
<keyword evidence="3" id="KW-0863">Zinc-finger</keyword>
<name>A0A0H2RT69_9AGAM</name>
<proteinExistence type="predicted"/>
<evidence type="ECO:0000259" key="7">
    <source>
        <dbReference type="PROSITE" id="PS50064"/>
    </source>
</evidence>
<dbReference type="EMBL" id="KQ085933">
    <property type="protein sequence ID" value="KLO15210.1"/>
    <property type="molecule type" value="Genomic_DNA"/>
</dbReference>
<evidence type="ECO:0000256" key="6">
    <source>
        <dbReference type="SAM" id="MobiDB-lite"/>
    </source>
</evidence>
<evidence type="ECO:0000256" key="5">
    <source>
        <dbReference type="ARBA" id="ARBA00023242"/>
    </source>
</evidence>
<feature type="domain" description="PARP-type" evidence="7">
    <location>
        <begin position="14"/>
        <end position="104"/>
    </location>
</feature>
<organism evidence="8 9">
    <name type="scientific">Schizopora paradoxa</name>
    <dbReference type="NCBI Taxonomy" id="27342"/>
    <lineage>
        <taxon>Eukaryota</taxon>
        <taxon>Fungi</taxon>
        <taxon>Dikarya</taxon>
        <taxon>Basidiomycota</taxon>
        <taxon>Agaricomycotina</taxon>
        <taxon>Agaricomycetes</taxon>
        <taxon>Hymenochaetales</taxon>
        <taxon>Schizoporaceae</taxon>
        <taxon>Schizopora</taxon>
    </lineage>
</organism>
<keyword evidence="4" id="KW-0862">Zinc</keyword>
<evidence type="ECO:0000313" key="9">
    <source>
        <dbReference type="Proteomes" id="UP000053477"/>
    </source>
</evidence>
<dbReference type="SMART" id="SM01336">
    <property type="entry name" value="zf-PARP"/>
    <property type="match status" value="1"/>
</dbReference>
<dbReference type="Gene3D" id="3.30.1740.10">
    <property type="entry name" value="Zinc finger, PARP-type"/>
    <property type="match status" value="1"/>
</dbReference>
<evidence type="ECO:0000256" key="4">
    <source>
        <dbReference type="ARBA" id="ARBA00022833"/>
    </source>
</evidence>
<dbReference type="GO" id="GO:0005634">
    <property type="term" value="C:nucleus"/>
    <property type="evidence" value="ECO:0007669"/>
    <property type="project" value="UniProtKB-SubCell"/>
</dbReference>
<keyword evidence="9" id="KW-1185">Reference proteome</keyword>
<evidence type="ECO:0000256" key="1">
    <source>
        <dbReference type="ARBA" id="ARBA00004123"/>
    </source>
</evidence>
<dbReference type="InParanoid" id="A0A0H2RT69"/>
<dbReference type="OrthoDB" id="429950at2759"/>
<dbReference type="InterPro" id="IPR036957">
    <property type="entry name" value="Znf_PARP_sf"/>
</dbReference>
<dbReference type="SUPFAM" id="SSF57716">
    <property type="entry name" value="Glucocorticoid receptor-like (DNA-binding domain)"/>
    <property type="match status" value="1"/>
</dbReference>
<dbReference type="PROSITE" id="PS50064">
    <property type="entry name" value="ZF_PARP_2"/>
    <property type="match status" value="1"/>
</dbReference>
<feature type="compositionally biased region" description="Acidic residues" evidence="6">
    <location>
        <begin position="102"/>
        <end position="111"/>
    </location>
</feature>
<feature type="region of interest" description="Disordered" evidence="6">
    <location>
        <begin position="81"/>
        <end position="143"/>
    </location>
</feature>
<reference evidence="8 9" key="1">
    <citation type="submission" date="2015-04" db="EMBL/GenBank/DDBJ databases">
        <title>Complete genome sequence of Schizopora paradoxa KUC8140, a cosmopolitan wood degrader in East Asia.</title>
        <authorList>
            <consortium name="DOE Joint Genome Institute"/>
            <person name="Min B."/>
            <person name="Park H."/>
            <person name="Jang Y."/>
            <person name="Kim J.-J."/>
            <person name="Kim K.H."/>
            <person name="Pangilinan J."/>
            <person name="Lipzen A."/>
            <person name="Riley R."/>
            <person name="Grigoriev I.V."/>
            <person name="Spatafora J.W."/>
            <person name="Choi I.-G."/>
        </authorList>
    </citation>
    <scope>NUCLEOTIDE SEQUENCE [LARGE SCALE GENOMIC DNA]</scope>
    <source>
        <strain evidence="8 9">KUC8140</strain>
    </source>
</reference>
<dbReference type="InterPro" id="IPR001510">
    <property type="entry name" value="Znf_PARP"/>
</dbReference>
<dbReference type="AlphaFoldDB" id="A0A0H2RT69"/>
<keyword evidence="2" id="KW-0479">Metal-binding</keyword>
<dbReference type="Proteomes" id="UP000053477">
    <property type="component" value="Unassembled WGS sequence"/>
</dbReference>
<accession>A0A0H2RT69</accession>
<dbReference type="GO" id="GO:0008270">
    <property type="term" value="F:zinc ion binding"/>
    <property type="evidence" value="ECO:0007669"/>
    <property type="project" value="UniProtKB-KW"/>
</dbReference>
<protein>
    <submittedName>
        <fullName evidence="8">Zf-PARP-domain-containing protein</fullName>
    </submittedName>
</protein>
<dbReference type="STRING" id="27342.A0A0H2RT69"/>
<dbReference type="GO" id="GO:0003677">
    <property type="term" value="F:DNA binding"/>
    <property type="evidence" value="ECO:0007669"/>
    <property type="project" value="InterPro"/>
</dbReference>
<evidence type="ECO:0000313" key="8">
    <source>
        <dbReference type="EMBL" id="KLO15210.1"/>
    </source>
</evidence>
<evidence type="ECO:0000256" key="2">
    <source>
        <dbReference type="ARBA" id="ARBA00022723"/>
    </source>
</evidence>
<gene>
    <name evidence="8" type="ORF">SCHPADRAFT_825198</name>
</gene>
<feature type="compositionally biased region" description="Basic residues" evidence="6">
    <location>
        <begin position="129"/>
        <end position="143"/>
    </location>
</feature>
<comment type="subcellular location">
    <subcellularLocation>
        <location evidence="1">Nucleus</location>
    </subcellularLocation>
</comment>
<sequence>MSDDEGGATKKSGYRLEYASSARAKCKGPKPCSGTAIAKGQLRLGTIVDFRGNTSFAWRHWGCTTSKQIANMKKSFENAADLDGYDELRQEDQEKIDKAWEDGEVADEDIPESARKPEKDGDDDEEKPKKKKAPAKKAKVRST</sequence>